<dbReference type="Gene3D" id="2.170.270.10">
    <property type="entry name" value="SET domain"/>
    <property type="match status" value="1"/>
</dbReference>
<evidence type="ECO:0000313" key="2">
    <source>
        <dbReference type="EMBL" id="KKY33392.1"/>
    </source>
</evidence>
<dbReference type="CDD" id="cd20071">
    <property type="entry name" value="SET_SMYD"/>
    <property type="match status" value="1"/>
</dbReference>
<comment type="caution">
    <text evidence="2">The sequence shown here is derived from an EMBL/GenBank/DDBJ whole genome shotgun (WGS) entry which is preliminary data.</text>
</comment>
<dbReference type="InterPro" id="IPR053185">
    <property type="entry name" value="SET_domain_protein"/>
</dbReference>
<keyword evidence="3" id="KW-1185">Reference proteome</keyword>
<dbReference type="OrthoDB" id="265717at2759"/>
<dbReference type="PANTHER" id="PTHR47332">
    <property type="entry name" value="SET DOMAIN-CONTAINING PROTEIN 5"/>
    <property type="match status" value="1"/>
</dbReference>
<organism evidence="2 3">
    <name type="scientific">Diaporthe ampelina</name>
    <dbReference type="NCBI Taxonomy" id="1214573"/>
    <lineage>
        <taxon>Eukaryota</taxon>
        <taxon>Fungi</taxon>
        <taxon>Dikarya</taxon>
        <taxon>Ascomycota</taxon>
        <taxon>Pezizomycotina</taxon>
        <taxon>Sordariomycetes</taxon>
        <taxon>Sordariomycetidae</taxon>
        <taxon>Diaporthales</taxon>
        <taxon>Diaporthaceae</taxon>
        <taxon>Diaporthe</taxon>
    </lineage>
</organism>
<proteinExistence type="predicted"/>
<dbReference type="Proteomes" id="UP000034680">
    <property type="component" value="Unassembled WGS sequence"/>
</dbReference>
<reference evidence="2 3" key="1">
    <citation type="submission" date="2015-05" db="EMBL/GenBank/DDBJ databases">
        <title>Distinctive expansion of gene families associated with plant cell wall degradation and secondary metabolism in the genomes of grapevine trunk pathogens.</title>
        <authorList>
            <person name="Lawrence D.P."/>
            <person name="Travadon R."/>
            <person name="Rolshausen P.E."/>
            <person name="Baumgartner K."/>
        </authorList>
    </citation>
    <scope>NUCLEOTIDE SEQUENCE [LARGE SCALE GENOMIC DNA]</scope>
    <source>
        <strain evidence="2">DA912</strain>
    </source>
</reference>
<dbReference type="InterPro" id="IPR011990">
    <property type="entry name" value="TPR-like_helical_dom_sf"/>
</dbReference>
<dbReference type="Pfam" id="PF00856">
    <property type="entry name" value="SET"/>
    <property type="match status" value="1"/>
</dbReference>
<dbReference type="InterPro" id="IPR001214">
    <property type="entry name" value="SET_dom"/>
</dbReference>
<dbReference type="PANTHER" id="PTHR47332:SF2">
    <property type="entry name" value="SET-6"/>
    <property type="match status" value="1"/>
</dbReference>
<dbReference type="Gene3D" id="1.25.40.10">
    <property type="entry name" value="Tetratricopeptide repeat domain"/>
    <property type="match status" value="1"/>
</dbReference>
<name>A0A0G2FFW2_9PEZI</name>
<dbReference type="STRING" id="1214573.A0A0G2FFW2"/>
<feature type="domain" description="SET" evidence="1">
    <location>
        <begin position="3"/>
        <end position="177"/>
    </location>
</feature>
<dbReference type="EMBL" id="LCUC01000246">
    <property type="protein sequence ID" value="KKY33392.1"/>
    <property type="molecule type" value="Genomic_DNA"/>
</dbReference>
<dbReference type="SUPFAM" id="SSF82199">
    <property type="entry name" value="SET domain"/>
    <property type="match status" value="1"/>
</dbReference>
<dbReference type="PROSITE" id="PS50280">
    <property type="entry name" value="SET"/>
    <property type="match status" value="1"/>
</dbReference>
<reference evidence="2 3" key="2">
    <citation type="submission" date="2015-05" db="EMBL/GenBank/DDBJ databases">
        <authorList>
            <person name="Morales-Cruz A."/>
            <person name="Amrine K.C."/>
            <person name="Cantu D."/>
        </authorList>
    </citation>
    <scope>NUCLEOTIDE SEQUENCE [LARGE SCALE GENOMIC DNA]</scope>
    <source>
        <strain evidence="2">DA912</strain>
    </source>
</reference>
<sequence length="332" mass="38374">MEPGIQVQHTSLVEDIARGTRIFSEAPLLVVQPASEPEVLKEHIEAFCAAVQALSVEGLKTLDNLSCNRDIPEKKQAQRMIHQWHEQHGDGRGHKLNTRKLRRADNLALTRFSIFVVNRMGMGHEATYGDGLFALYSRINHSCSPNVVCSYNPTIKRLTVHATRDIKTGDQLLTEYTIGTFRRRLWRRMALERWGIECQCKTCTDPEEEALRDRMINLDMDLFFYDERPNNPRENSEGSKEVPRTPTWAIEVNEKIAALLRHPTIDLQSIWLCKIYRRCARLCLELDDIQKAKEYAQKELDVEEAILGTDTDHLREDLVGAKYWLEYLENLV</sequence>
<dbReference type="InterPro" id="IPR046341">
    <property type="entry name" value="SET_dom_sf"/>
</dbReference>
<gene>
    <name evidence="2" type="ORF">UCDDA912_g06615</name>
</gene>
<protein>
    <submittedName>
        <fullName evidence="2">Putative set domain-containing protein 5</fullName>
    </submittedName>
</protein>
<dbReference type="AlphaFoldDB" id="A0A0G2FFW2"/>
<accession>A0A0G2FFW2</accession>
<evidence type="ECO:0000259" key="1">
    <source>
        <dbReference type="PROSITE" id="PS50280"/>
    </source>
</evidence>
<evidence type="ECO:0000313" key="3">
    <source>
        <dbReference type="Proteomes" id="UP000034680"/>
    </source>
</evidence>